<dbReference type="AlphaFoldDB" id="S7RYN7"/>
<dbReference type="KEGG" id="gtr:GLOTRDRAFT_14967"/>
<evidence type="ECO:0000313" key="1">
    <source>
        <dbReference type="EMBL" id="EPQ60050.1"/>
    </source>
</evidence>
<dbReference type="EMBL" id="KB469296">
    <property type="protein sequence ID" value="EPQ60050.1"/>
    <property type="molecule type" value="Genomic_DNA"/>
</dbReference>
<dbReference type="OMA" id="YSEYDIK"/>
<keyword evidence="2" id="KW-1185">Reference proteome</keyword>
<dbReference type="OrthoDB" id="5424209at2759"/>
<reference evidence="1 2" key="1">
    <citation type="journal article" date="2012" name="Science">
        <title>The Paleozoic origin of enzymatic lignin decomposition reconstructed from 31 fungal genomes.</title>
        <authorList>
            <person name="Floudas D."/>
            <person name="Binder M."/>
            <person name="Riley R."/>
            <person name="Barry K."/>
            <person name="Blanchette R.A."/>
            <person name="Henrissat B."/>
            <person name="Martinez A.T."/>
            <person name="Otillar R."/>
            <person name="Spatafora J.W."/>
            <person name="Yadav J.S."/>
            <person name="Aerts A."/>
            <person name="Benoit I."/>
            <person name="Boyd A."/>
            <person name="Carlson A."/>
            <person name="Copeland A."/>
            <person name="Coutinho P.M."/>
            <person name="de Vries R.P."/>
            <person name="Ferreira P."/>
            <person name="Findley K."/>
            <person name="Foster B."/>
            <person name="Gaskell J."/>
            <person name="Glotzer D."/>
            <person name="Gorecki P."/>
            <person name="Heitman J."/>
            <person name="Hesse C."/>
            <person name="Hori C."/>
            <person name="Igarashi K."/>
            <person name="Jurgens J.A."/>
            <person name="Kallen N."/>
            <person name="Kersten P."/>
            <person name="Kohler A."/>
            <person name="Kuees U."/>
            <person name="Kumar T.K.A."/>
            <person name="Kuo A."/>
            <person name="LaButti K."/>
            <person name="Larrondo L.F."/>
            <person name="Lindquist E."/>
            <person name="Ling A."/>
            <person name="Lombard V."/>
            <person name="Lucas S."/>
            <person name="Lundell T."/>
            <person name="Martin R."/>
            <person name="McLaughlin D.J."/>
            <person name="Morgenstern I."/>
            <person name="Morin E."/>
            <person name="Murat C."/>
            <person name="Nagy L.G."/>
            <person name="Nolan M."/>
            <person name="Ohm R.A."/>
            <person name="Patyshakuliyeva A."/>
            <person name="Rokas A."/>
            <person name="Ruiz-Duenas F.J."/>
            <person name="Sabat G."/>
            <person name="Salamov A."/>
            <person name="Samejima M."/>
            <person name="Schmutz J."/>
            <person name="Slot J.C."/>
            <person name="St John F."/>
            <person name="Stenlid J."/>
            <person name="Sun H."/>
            <person name="Sun S."/>
            <person name="Syed K."/>
            <person name="Tsang A."/>
            <person name="Wiebenga A."/>
            <person name="Young D."/>
            <person name="Pisabarro A."/>
            <person name="Eastwood D.C."/>
            <person name="Martin F."/>
            <person name="Cullen D."/>
            <person name="Grigoriev I.V."/>
            <person name="Hibbett D.S."/>
        </authorList>
    </citation>
    <scope>NUCLEOTIDE SEQUENCE [LARGE SCALE GENOMIC DNA]</scope>
    <source>
        <strain evidence="1 2">ATCC 11539</strain>
    </source>
</reference>
<dbReference type="HOGENOM" id="CLU_139515_0_0_1"/>
<dbReference type="Proteomes" id="UP000030669">
    <property type="component" value="Unassembled WGS sequence"/>
</dbReference>
<protein>
    <submittedName>
        <fullName evidence="1">Uncharacterized protein</fullName>
    </submittedName>
</protein>
<dbReference type="GeneID" id="19304877"/>
<proteinExistence type="predicted"/>
<gene>
    <name evidence="1" type="ORF">GLOTRDRAFT_14967</name>
</gene>
<evidence type="ECO:0000313" key="2">
    <source>
        <dbReference type="Proteomes" id="UP000030669"/>
    </source>
</evidence>
<organism evidence="1 2">
    <name type="scientific">Gloeophyllum trabeum (strain ATCC 11539 / FP-39264 / Madison 617)</name>
    <name type="common">Brown rot fungus</name>
    <dbReference type="NCBI Taxonomy" id="670483"/>
    <lineage>
        <taxon>Eukaryota</taxon>
        <taxon>Fungi</taxon>
        <taxon>Dikarya</taxon>
        <taxon>Basidiomycota</taxon>
        <taxon>Agaricomycotina</taxon>
        <taxon>Agaricomycetes</taxon>
        <taxon>Gloeophyllales</taxon>
        <taxon>Gloeophyllaceae</taxon>
        <taxon>Gloeophyllum</taxon>
    </lineage>
</organism>
<sequence>GGNMDILQFCDTMFPQPADRANYSYPEDGLLLQAYGVVQDAEIRNPQHLDIHNERCLLVVKNRRTTGTTAGRVNGLESFVRHYDDNIQHASTSIAVYHYGKDHGTFSEAGDSGAIVLARDGLLAG</sequence>
<dbReference type="RefSeq" id="XP_007860119.1">
    <property type="nucleotide sequence ID" value="XM_007861928.1"/>
</dbReference>
<feature type="non-terminal residue" evidence="1">
    <location>
        <position position="1"/>
    </location>
</feature>
<name>S7RYN7_GLOTA</name>
<dbReference type="eggNOG" id="ENOG502SKD3">
    <property type="taxonomic scope" value="Eukaryota"/>
</dbReference>
<feature type="non-terminal residue" evidence="1">
    <location>
        <position position="125"/>
    </location>
</feature>
<accession>S7RYN7</accession>